<dbReference type="AlphaFoldDB" id="A0A6I9WMJ2"/>
<reference evidence="2" key="1">
    <citation type="submission" date="2025-08" db="UniProtKB">
        <authorList>
            <consortium name="RefSeq"/>
        </authorList>
    </citation>
    <scope>IDENTIFICATION</scope>
</reference>
<dbReference type="OrthoDB" id="10064535at2759"/>
<dbReference type="Proteomes" id="UP000504615">
    <property type="component" value="Unplaced"/>
</dbReference>
<proteinExistence type="predicted"/>
<protein>
    <submittedName>
        <fullName evidence="2">Transcription termination factor 5, mitochondrial</fullName>
    </submittedName>
</protein>
<gene>
    <name evidence="2" type="primary">LOC105430863</name>
</gene>
<evidence type="ECO:0000313" key="2">
    <source>
        <dbReference type="RefSeq" id="XP_011642915.1"/>
    </source>
</evidence>
<dbReference type="KEGG" id="pbar:105430863"/>
<dbReference type="CTD" id="42182"/>
<dbReference type="GeneID" id="105430863"/>
<organism evidence="1 2">
    <name type="scientific">Pogonomyrmex barbatus</name>
    <name type="common">red harvester ant</name>
    <dbReference type="NCBI Taxonomy" id="144034"/>
    <lineage>
        <taxon>Eukaryota</taxon>
        <taxon>Metazoa</taxon>
        <taxon>Ecdysozoa</taxon>
        <taxon>Arthropoda</taxon>
        <taxon>Hexapoda</taxon>
        <taxon>Insecta</taxon>
        <taxon>Pterygota</taxon>
        <taxon>Neoptera</taxon>
        <taxon>Endopterygota</taxon>
        <taxon>Hymenoptera</taxon>
        <taxon>Apocrita</taxon>
        <taxon>Aculeata</taxon>
        <taxon>Formicoidea</taxon>
        <taxon>Formicidae</taxon>
        <taxon>Myrmicinae</taxon>
        <taxon>Pogonomyrmex</taxon>
    </lineage>
</organism>
<accession>A0A6I9WMJ2</accession>
<keyword evidence="1" id="KW-1185">Reference proteome</keyword>
<sequence>MRFNKGLIRTSYILKKNEYRKILMKNLGLTSNDANEFLEVQKKVLDIPHHRIIKNCLICQKYNIDVKSMEGLYFCIKMLDCTLEHRINVLKDIGVPVIKTSLIQNVLLHFRKKVSEFKKETNIPAEQDIIKNIFCHGVPDDISQLKLNDGLTVHQYYQACLFYCKTQMFNLPYLDDKALLNTRLRLTSISMIEETLKVLRLDLGYCEEMVKKNPSVIIASADNIRSLLNSFTDILGIPIITFLREYPNMLFEDATNIKLLLASFKQHKIPDEYVKNCTKIFHLGNDIFQERIEIIKRHPELNIWYKHPRILRIISRLKLTRCRMGYIDHMDSFKWARPQSYLCSKKDIEKSLQTGIVSSKFALKYILLKELGVNEVDLLTRHQHWKTVAFIDIVQMLQYLQKYFTIDEIRPNIHIILYKQSTVEKVLAELKRQYSQNTEYSFSNSQYLALCLYMLEKDNNFTGDGIWNNKQNENQQTLEKLNTIERLDDDINTMEDSNNNLSTKSNINHNDIDRKDIVCKNNIHNINC</sequence>
<evidence type="ECO:0000313" key="1">
    <source>
        <dbReference type="Proteomes" id="UP000504615"/>
    </source>
</evidence>
<name>A0A6I9WMJ2_9HYME</name>
<dbReference type="RefSeq" id="XP_011642915.1">
    <property type="nucleotide sequence ID" value="XM_011644613.2"/>
</dbReference>